<comment type="caution">
    <text evidence="1">The sequence shown here is derived from an EMBL/GenBank/DDBJ whole genome shotgun (WGS) entry which is preliminary data.</text>
</comment>
<dbReference type="AlphaFoldDB" id="A0AAW1M9N2"/>
<accession>A0AAW1M9N2</accession>
<gene>
    <name evidence="1" type="ORF">RND81_03G160500</name>
</gene>
<sequence length="133" mass="15979">MMNKYGGIDLRAMEILKEKHDLDEGDEGDEGDEETTIPVFCDLDERLIKLRNSLVKRQVFMKFFCKNWPRYGFLLEYEIEQIDWDKNLVYEEQLFGLDPEFIRSNPVFVKWVLQEVSKYWRGFDLAFEDDFTG</sequence>
<evidence type="ECO:0000313" key="2">
    <source>
        <dbReference type="Proteomes" id="UP001443914"/>
    </source>
</evidence>
<protein>
    <submittedName>
        <fullName evidence="1">Uncharacterized protein</fullName>
    </submittedName>
</protein>
<dbReference type="Proteomes" id="UP001443914">
    <property type="component" value="Unassembled WGS sequence"/>
</dbReference>
<reference evidence="1" key="1">
    <citation type="submission" date="2024-03" db="EMBL/GenBank/DDBJ databases">
        <title>WGS assembly of Saponaria officinalis var. Norfolk2.</title>
        <authorList>
            <person name="Jenkins J."/>
            <person name="Shu S."/>
            <person name="Grimwood J."/>
            <person name="Barry K."/>
            <person name="Goodstein D."/>
            <person name="Schmutz J."/>
            <person name="Leebens-Mack J."/>
            <person name="Osbourn A."/>
        </authorList>
    </citation>
    <scope>NUCLEOTIDE SEQUENCE [LARGE SCALE GENOMIC DNA]</scope>
    <source>
        <strain evidence="1">JIC</strain>
    </source>
</reference>
<name>A0AAW1M9N2_SAPOF</name>
<proteinExistence type="predicted"/>
<dbReference type="EMBL" id="JBDFQZ010000003">
    <property type="protein sequence ID" value="KAK9742274.1"/>
    <property type="molecule type" value="Genomic_DNA"/>
</dbReference>
<evidence type="ECO:0000313" key="1">
    <source>
        <dbReference type="EMBL" id="KAK9742274.1"/>
    </source>
</evidence>
<organism evidence="1 2">
    <name type="scientific">Saponaria officinalis</name>
    <name type="common">Common soapwort</name>
    <name type="synonym">Lychnis saponaria</name>
    <dbReference type="NCBI Taxonomy" id="3572"/>
    <lineage>
        <taxon>Eukaryota</taxon>
        <taxon>Viridiplantae</taxon>
        <taxon>Streptophyta</taxon>
        <taxon>Embryophyta</taxon>
        <taxon>Tracheophyta</taxon>
        <taxon>Spermatophyta</taxon>
        <taxon>Magnoliopsida</taxon>
        <taxon>eudicotyledons</taxon>
        <taxon>Gunneridae</taxon>
        <taxon>Pentapetalae</taxon>
        <taxon>Caryophyllales</taxon>
        <taxon>Caryophyllaceae</taxon>
        <taxon>Caryophylleae</taxon>
        <taxon>Saponaria</taxon>
    </lineage>
</organism>
<keyword evidence="2" id="KW-1185">Reference proteome</keyword>